<reference evidence="3 4" key="1">
    <citation type="submission" date="2020-06" db="EMBL/GenBank/DDBJ databases">
        <title>Actinomadura xiongansis sp. nov., isolated from soil of Baiyangdian.</title>
        <authorList>
            <person name="Zhang X."/>
        </authorList>
    </citation>
    <scope>NUCLEOTIDE SEQUENCE [LARGE SCALE GENOMIC DNA]</scope>
    <source>
        <strain evidence="3 4">HBUM206468</strain>
    </source>
</reference>
<proteinExistence type="predicted"/>
<feature type="compositionally biased region" description="Polar residues" evidence="1">
    <location>
        <begin position="93"/>
        <end position="104"/>
    </location>
</feature>
<evidence type="ECO:0000313" key="4">
    <source>
        <dbReference type="Proteomes" id="UP000805614"/>
    </source>
</evidence>
<evidence type="ECO:0000313" key="3">
    <source>
        <dbReference type="EMBL" id="MBC6469677.1"/>
    </source>
</evidence>
<dbReference type="Proteomes" id="UP000805614">
    <property type="component" value="Unassembled WGS sequence"/>
</dbReference>
<feature type="region of interest" description="Disordered" evidence="1">
    <location>
        <begin position="92"/>
        <end position="241"/>
    </location>
</feature>
<evidence type="ECO:0000256" key="1">
    <source>
        <dbReference type="SAM" id="MobiDB-lite"/>
    </source>
</evidence>
<name>A0ABR7LYV3_9ACTN</name>
<feature type="transmembrane region" description="Helical" evidence="2">
    <location>
        <begin position="70"/>
        <end position="91"/>
    </location>
</feature>
<gene>
    <name evidence="3" type="ORF">HKK74_29920</name>
</gene>
<keyword evidence="2" id="KW-1133">Transmembrane helix</keyword>
<keyword evidence="4" id="KW-1185">Reference proteome</keyword>
<organism evidence="3 4">
    <name type="scientific">Actinomadura alba</name>
    <dbReference type="NCBI Taxonomy" id="406431"/>
    <lineage>
        <taxon>Bacteria</taxon>
        <taxon>Bacillati</taxon>
        <taxon>Actinomycetota</taxon>
        <taxon>Actinomycetes</taxon>
        <taxon>Streptosporangiales</taxon>
        <taxon>Thermomonosporaceae</taxon>
        <taxon>Actinomadura</taxon>
    </lineage>
</organism>
<sequence>MFGSAARERLLRDAVGDEGPETELAGLLAAATVPARPDEVAGLHSALSAFRRAHRTQPAARRRAVPARILSTKAAVALVVALLGGVAFAAATGTPSVHSPSERPTTVHIPAGTSPRSLVPPTGTARTSPASTTAPSPTDSRKAPNGWCSPRERKNGPGPVSSAPPGRKTPGHCTTGRPPRSKATPSSQRPIHDQRSPMANRHGHQTGSRSHASRSAAHTPGRVTPGRHEGPDRSDRGRVRP</sequence>
<feature type="compositionally biased region" description="Low complexity" evidence="1">
    <location>
        <begin position="208"/>
        <end position="218"/>
    </location>
</feature>
<feature type="compositionally biased region" description="Low complexity" evidence="1">
    <location>
        <begin position="120"/>
        <end position="138"/>
    </location>
</feature>
<dbReference type="EMBL" id="JABVEC010000030">
    <property type="protein sequence ID" value="MBC6469677.1"/>
    <property type="molecule type" value="Genomic_DNA"/>
</dbReference>
<comment type="caution">
    <text evidence="3">The sequence shown here is derived from an EMBL/GenBank/DDBJ whole genome shotgun (WGS) entry which is preliminary data.</text>
</comment>
<keyword evidence="2" id="KW-0472">Membrane</keyword>
<keyword evidence="2" id="KW-0812">Transmembrane</keyword>
<protein>
    <submittedName>
        <fullName evidence="3">Uncharacterized protein</fullName>
    </submittedName>
</protein>
<dbReference type="RefSeq" id="WP_187246725.1">
    <property type="nucleotide sequence ID" value="NZ_BAAAOK010000006.1"/>
</dbReference>
<feature type="compositionally biased region" description="Basic and acidic residues" evidence="1">
    <location>
        <begin position="226"/>
        <end position="241"/>
    </location>
</feature>
<evidence type="ECO:0000256" key="2">
    <source>
        <dbReference type="SAM" id="Phobius"/>
    </source>
</evidence>
<accession>A0ABR7LYV3</accession>